<accession>D8RVG9</accession>
<dbReference type="GO" id="GO:0016491">
    <property type="term" value="F:oxidoreductase activity"/>
    <property type="evidence" value="ECO:0007669"/>
    <property type="project" value="InterPro"/>
</dbReference>
<dbReference type="Proteomes" id="UP000001514">
    <property type="component" value="Unassembled WGS sequence"/>
</dbReference>
<dbReference type="eggNOG" id="KOG0029">
    <property type="taxonomic scope" value="Eukaryota"/>
</dbReference>
<dbReference type="InterPro" id="IPR036188">
    <property type="entry name" value="FAD/NAD-bd_sf"/>
</dbReference>
<dbReference type="HOGENOM" id="CLU_125676_0_0_1"/>
<protein>
    <recommendedName>
        <fullName evidence="2">Amine oxidase domain-containing protein</fullName>
    </recommendedName>
</protein>
<dbReference type="EMBL" id="GL377591">
    <property type="protein sequence ID" value="EFJ23956.1"/>
    <property type="molecule type" value="Genomic_DNA"/>
</dbReference>
<gene>
    <name evidence="3" type="ORF">SELMODRAFT_442708</name>
</gene>
<feature type="domain" description="Amine oxidase" evidence="2">
    <location>
        <begin position="1"/>
        <end position="96"/>
    </location>
</feature>
<organism evidence="4">
    <name type="scientific">Selaginella moellendorffii</name>
    <name type="common">Spikemoss</name>
    <dbReference type="NCBI Taxonomy" id="88036"/>
    <lineage>
        <taxon>Eukaryota</taxon>
        <taxon>Viridiplantae</taxon>
        <taxon>Streptophyta</taxon>
        <taxon>Embryophyta</taxon>
        <taxon>Tracheophyta</taxon>
        <taxon>Lycopodiopsida</taxon>
        <taxon>Selaginellales</taxon>
        <taxon>Selaginellaceae</taxon>
        <taxon>Selaginella</taxon>
    </lineage>
</organism>
<sequence>MSGIMAAKTLADSGVTDFLILEATEKIWVRMRSQKFRGINVELGANWVEGVNGAKTNPIWELARLHNLRTFFSGWNITDNICTDKGRLPTSEAQEVCQRSAAAWEFANKIGLSRQVNNEPNISILTAERLFGHLPSKPVALEYYNYD</sequence>
<name>D8RVG9_SELML</name>
<reference evidence="3 4" key="1">
    <citation type="journal article" date="2011" name="Science">
        <title>The Selaginella genome identifies genetic changes associated with the evolution of vascular plants.</title>
        <authorList>
            <person name="Banks J.A."/>
            <person name="Nishiyama T."/>
            <person name="Hasebe M."/>
            <person name="Bowman J.L."/>
            <person name="Gribskov M."/>
            <person name="dePamphilis C."/>
            <person name="Albert V.A."/>
            <person name="Aono N."/>
            <person name="Aoyama T."/>
            <person name="Ambrose B.A."/>
            <person name="Ashton N.W."/>
            <person name="Axtell M.J."/>
            <person name="Barker E."/>
            <person name="Barker M.S."/>
            <person name="Bennetzen J.L."/>
            <person name="Bonawitz N.D."/>
            <person name="Chapple C."/>
            <person name="Cheng C."/>
            <person name="Correa L.G."/>
            <person name="Dacre M."/>
            <person name="DeBarry J."/>
            <person name="Dreyer I."/>
            <person name="Elias M."/>
            <person name="Engstrom E.M."/>
            <person name="Estelle M."/>
            <person name="Feng L."/>
            <person name="Finet C."/>
            <person name="Floyd S.K."/>
            <person name="Frommer W.B."/>
            <person name="Fujita T."/>
            <person name="Gramzow L."/>
            <person name="Gutensohn M."/>
            <person name="Harholt J."/>
            <person name="Hattori M."/>
            <person name="Heyl A."/>
            <person name="Hirai T."/>
            <person name="Hiwatashi Y."/>
            <person name="Ishikawa M."/>
            <person name="Iwata M."/>
            <person name="Karol K.G."/>
            <person name="Koehler B."/>
            <person name="Kolukisaoglu U."/>
            <person name="Kubo M."/>
            <person name="Kurata T."/>
            <person name="Lalonde S."/>
            <person name="Li K."/>
            <person name="Li Y."/>
            <person name="Litt A."/>
            <person name="Lyons E."/>
            <person name="Manning G."/>
            <person name="Maruyama T."/>
            <person name="Michael T.P."/>
            <person name="Mikami K."/>
            <person name="Miyazaki S."/>
            <person name="Morinaga S."/>
            <person name="Murata T."/>
            <person name="Mueller-Roeber B."/>
            <person name="Nelson D.R."/>
            <person name="Obara M."/>
            <person name="Oguri Y."/>
            <person name="Olmstead R.G."/>
            <person name="Onodera N."/>
            <person name="Petersen B.L."/>
            <person name="Pils B."/>
            <person name="Prigge M."/>
            <person name="Rensing S.A."/>
            <person name="Riano-Pachon D.M."/>
            <person name="Roberts A.W."/>
            <person name="Sato Y."/>
            <person name="Scheller H.V."/>
            <person name="Schulz B."/>
            <person name="Schulz C."/>
            <person name="Shakirov E.V."/>
            <person name="Shibagaki N."/>
            <person name="Shinohara N."/>
            <person name="Shippen D.E."/>
            <person name="Soerensen I."/>
            <person name="Sotooka R."/>
            <person name="Sugimoto N."/>
            <person name="Sugita M."/>
            <person name="Sumikawa N."/>
            <person name="Tanurdzic M."/>
            <person name="Theissen G."/>
            <person name="Ulvskov P."/>
            <person name="Wakazuki S."/>
            <person name="Weng J.K."/>
            <person name="Willats W.W."/>
            <person name="Wipf D."/>
            <person name="Wolf P.G."/>
            <person name="Yang L."/>
            <person name="Zimmer A.D."/>
            <person name="Zhu Q."/>
            <person name="Mitros T."/>
            <person name="Hellsten U."/>
            <person name="Loque D."/>
            <person name="Otillar R."/>
            <person name="Salamov A."/>
            <person name="Schmutz J."/>
            <person name="Shapiro H."/>
            <person name="Lindquist E."/>
            <person name="Lucas S."/>
            <person name="Rokhsar D."/>
            <person name="Grigoriev I.V."/>
        </authorList>
    </citation>
    <scope>NUCLEOTIDE SEQUENCE [LARGE SCALE GENOMIC DNA]</scope>
</reference>
<dbReference type="KEGG" id="smo:SELMODRAFT_442708"/>
<dbReference type="InterPro" id="IPR002937">
    <property type="entry name" value="Amino_oxidase"/>
</dbReference>
<dbReference type="Gramene" id="EFJ23956">
    <property type="protein sequence ID" value="EFJ23956"/>
    <property type="gene ID" value="SELMODRAFT_442708"/>
</dbReference>
<dbReference type="AlphaFoldDB" id="D8RVG9"/>
<evidence type="ECO:0000259" key="2">
    <source>
        <dbReference type="Pfam" id="PF01593"/>
    </source>
</evidence>
<dbReference type="SUPFAM" id="SSF51905">
    <property type="entry name" value="FAD/NAD(P)-binding domain"/>
    <property type="match status" value="1"/>
</dbReference>
<dbReference type="Pfam" id="PF01593">
    <property type="entry name" value="Amino_oxidase"/>
    <property type="match status" value="1"/>
</dbReference>
<dbReference type="PANTHER" id="PTHR10742:SF313">
    <property type="entry name" value="AMINE OXIDASE"/>
    <property type="match status" value="1"/>
</dbReference>
<dbReference type="PANTHER" id="PTHR10742">
    <property type="entry name" value="FLAVIN MONOAMINE OXIDASE"/>
    <property type="match status" value="1"/>
</dbReference>
<evidence type="ECO:0000313" key="4">
    <source>
        <dbReference type="Proteomes" id="UP000001514"/>
    </source>
</evidence>
<dbReference type="InterPro" id="IPR050281">
    <property type="entry name" value="Flavin_monoamine_oxidase"/>
</dbReference>
<evidence type="ECO:0000256" key="1">
    <source>
        <dbReference type="ARBA" id="ARBA00005995"/>
    </source>
</evidence>
<proteinExistence type="inferred from homology"/>
<comment type="similarity">
    <text evidence="1">Belongs to the flavin monoamine oxidase family.</text>
</comment>
<keyword evidence="4" id="KW-1185">Reference proteome</keyword>
<dbReference type="STRING" id="88036.D8RVG9"/>
<dbReference type="Gene3D" id="3.50.50.60">
    <property type="entry name" value="FAD/NAD(P)-binding domain"/>
    <property type="match status" value="1"/>
</dbReference>
<dbReference type="InParanoid" id="D8RVG9"/>
<evidence type="ECO:0000313" key="3">
    <source>
        <dbReference type="EMBL" id="EFJ23956.1"/>
    </source>
</evidence>